<evidence type="ECO:0000313" key="3">
    <source>
        <dbReference type="EMBL" id="CAL4803302.1"/>
    </source>
</evidence>
<dbReference type="PANTHER" id="PTHR23068:SF25">
    <property type="entry name" value="DNA (CYTOSINE-5)-METHYLTRANSFERASE DRM2"/>
    <property type="match status" value="1"/>
</dbReference>
<dbReference type="EMBL" id="CAMXCT030006561">
    <property type="protein sequence ID" value="CAL4803302.1"/>
    <property type="molecule type" value="Genomic_DNA"/>
</dbReference>
<protein>
    <recommendedName>
        <fullName evidence="5">DNA (cytosine-5-)-methyltransferase</fullName>
    </recommendedName>
</protein>
<feature type="compositionally biased region" description="Basic and acidic residues" evidence="1">
    <location>
        <begin position="1412"/>
        <end position="1442"/>
    </location>
</feature>
<comment type="caution">
    <text evidence="2">The sequence shown here is derived from an EMBL/GenBank/DDBJ whole genome shotgun (WGS) entry which is preliminary data.</text>
</comment>
<dbReference type="Proteomes" id="UP001152797">
    <property type="component" value="Unassembled WGS sequence"/>
</dbReference>
<feature type="compositionally biased region" description="Basic residues" evidence="1">
    <location>
        <begin position="748"/>
        <end position="757"/>
    </location>
</feature>
<dbReference type="EMBL" id="CAMXCT010006561">
    <property type="protein sequence ID" value="CAI4015990.1"/>
    <property type="molecule type" value="Genomic_DNA"/>
</dbReference>
<dbReference type="SUPFAM" id="SSF53335">
    <property type="entry name" value="S-adenosyl-L-methionine-dependent methyltransferases"/>
    <property type="match status" value="1"/>
</dbReference>
<dbReference type="Gene3D" id="3.40.50.150">
    <property type="entry name" value="Vaccinia Virus protein VP39"/>
    <property type="match status" value="1"/>
</dbReference>
<dbReference type="InterPro" id="IPR050390">
    <property type="entry name" value="C5-Methyltransferase"/>
</dbReference>
<reference evidence="2" key="1">
    <citation type="submission" date="2022-10" db="EMBL/GenBank/DDBJ databases">
        <authorList>
            <person name="Chen Y."/>
            <person name="Dougan E. K."/>
            <person name="Chan C."/>
            <person name="Rhodes N."/>
            <person name="Thang M."/>
        </authorList>
    </citation>
    <scope>NUCLEOTIDE SEQUENCE</scope>
</reference>
<feature type="compositionally biased region" description="Low complexity" evidence="1">
    <location>
        <begin position="437"/>
        <end position="451"/>
    </location>
</feature>
<feature type="region of interest" description="Disordered" evidence="1">
    <location>
        <begin position="189"/>
        <end position="217"/>
    </location>
</feature>
<dbReference type="PROSITE" id="PS50096">
    <property type="entry name" value="IQ"/>
    <property type="match status" value="1"/>
</dbReference>
<feature type="region of interest" description="Disordered" evidence="1">
    <location>
        <begin position="341"/>
        <end position="466"/>
    </location>
</feature>
<feature type="compositionally biased region" description="Low complexity" evidence="1">
    <location>
        <begin position="358"/>
        <end position="371"/>
    </location>
</feature>
<feature type="compositionally biased region" description="Basic and acidic residues" evidence="1">
    <location>
        <begin position="391"/>
        <end position="407"/>
    </location>
</feature>
<gene>
    <name evidence="2" type="ORF">C1SCF055_LOCUS40774</name>
</gene>
<accession>A0A9P1DUM7</accession>
<evidence type="ECO:0008006" key="5">
    <source>
        <dbReference type="Google" id="ProtNLM"/>
    </source>
</evidence>
<feature type="compositionally biased region" description="Basic residues" evidence="1">
    <location>
        <begin position="520"/>
        <end position="532"/>
    </location>
</feature>
<sequence length="1502" mass="165741">MVSALGGLKEVSATQKFTPRLSHPPETHRPFSVGRSRAQNMLAVALATQDDQAKVRRLEQALETPCVRYERAQTPRLMQVARDATVLRGELTRKVVLLLALAVQRFLYPPPSPSAEQSSPIQVVILCPEGGHLYHLRHCPQRRRRAKKEKNQKRRPGIDQWVEAQPLIIGLCQTVQGDRLSLTPIAEKEAIEGSPAGPETLGAPVRPTGPGDPGNESIENIETVIAQGGAALEGAEVDVDSHEQWSALQPVPGLVVEFSAKTSSLAHVEDDWAAYFISKVENRLDGSLVLSGHYMGCTDPDLGKQLEETAPRLWSFENFKGCDYVVASKWTAAKRWIKALEEEKGETPGGKKGPGRKPPGAGRAAGRLAGPSRRRAAKEKPGPDTAIPGDLRAKLREKLAAAKKMKDAGTPAADVEESEVVASSEEKSSYTDEEEPLGTGTTLPTLRPPALRRGDGARVEGVEDPSAIRDISTKSWSGQLALKALEVTNQEAKKKKKKKSKHPGKEMAEALAKILTQDGKKKKKKKKKRKRTVLADGTIRSYSASSSASSDSEEKKDESETDLEAPVKKRSRDKPGSVLAMLVNHVRDQMEQAALTDLPQGHQAVTSGVKLATYFAQQVRPAHPTFLRELREMHSLAATMDLLRRGDIARVGDSLAARFMALHQSILDNGWTTARFMELHPMEESAAGSASIVLASRKHGRLVDKVQGKGTPAWGNWGWGARGCGKGGWKGSGEFSNAGKGEKGKGKDRGKKGKHKGNQGTWDEKTSDWAKSKVLSCCTTLKRSGCALAWCLAHGCNITELHDTVFQVRDFFTPGMKHRVARKRAIFPLHEGDFASALRLFASVNLTDSVTEDFTSLWSRTAWTMLSCYACQTLGHGHTPFLKGKWTALETRLVAAVEQTVNRMLSHGHAEVKDTEAVEKELKKRRVSYEGEEIGEIIHQEAERLWTAAGVVSAAKKRKSGEITGQELGAYLNGSERTMGPSPERMINLLLGTMALLSRRTLSRKLLQVIAGRWIHVFQYRRPAMSFLESTWEFISSKGTLLDLQYKVRRELFACMCGLPMMHTFLGAEISDVITASDASSIGGAVGIATQLSSEGEDFVKSSLRADNPQPTGIMVLSLFHGIGGSFRAYDVLGIRPDALVAFDIHQPAMRITSRRWPHAELYGDVRQLNKAQLEQLLMRYPTVTELHVWGGFPCVDLSSVNVRGQGLDGPQSSLFYELKRVLKELKEIGHIKVKFIAENVASMPKHECERITEELQVKPYHLNCADAVPMQRPRLCWTSECLEGCLGGITFSEEQYWVAVSAPASYPQQADWITEGTWWPGGDEGYTLPTALKSIERKRPPPAPAGIHRVFHVTDSYICMSVISKGRTSSRQLSRVLKKETVSITNAVALEILRAASEDQQAQGMHKDRKKAWQDKQEKEKKEEKEEKEEKQEKSEAHENPKPPPSPEDLLKEEEAAALRIQSLYRGQKDRQTVKAMAAQEAQAVPRRNGCWLGESREMAI</sequence>
<feature type="region of interest" description="Disordered" evidence="1">
    <location>
        <begin position="732"/>
        <end position="764"/>
    </location>
</feature>
<evidence type="ECO:0000313" key="4">
    <source>
        <dbReference type="Proteomes" id="UP001152797"/>
    </source>
</evidence>
<dbReference type="InterPro" id="IPR029063">
    <property type="entry name" value="SAM-dependent_MTases_sf"/>
</dbReference>
<reference evidence="3 4" key="2">
    <citation type="submission" date="2024-05" db="EMBL/GenBank/DDBJ databases">
        <authorList>
            <person name="Chen Y."/>
            <person name="Shah S."/>
            <person name="Dougan E. K."/>
            <person name="Thang M."/>
            <person name="Chan C."/>
        </authorList>
    </citation>
    <scope>NUCLEOTIDE SEQUENCE [LARGE SCALE GENOMIC DNA]</scope>
</reference>
<feature type="region of interest" description="Disordered" evidence="1">
    <location>
        <begin position="1399"/>
        <end position="1473"/>
    </location>
</feature>
<keyword evidence="4" id="KW-1185">Reference proteome</keyword>
<dbReference type="EMBL" id="CAMXCT020006561">
    <property type="protein sequence ID" value="CAL1169365.1"/>
    <property type="molecule type" value="Genomic_DNA"/>
</dbReference>
<feature type="compositionally biased region" description="Basic and acidic residues" evidence="1">
    <location>
        <begin position="452"/>
        <end position="461"/>
    </location>
</feature>
<dbReference type="OrthoDB" id="641149at2759"/>
<evidence type="ECO:0000256" key="1">
    <source>
        <dbReference type="SAM" id="MobiDB-lite"/>
    </source>
</evidence>
<evidence type="ECO:0000313" key="2">
    <source>
        <dbReference type="EMBL" id="CAI4015990.1"/>
    </source>
</evidence>
<name>A0A9P1DUM7_9DINO</name>
<feature type="region of interest" description="Disordered" evidence="1">
    <location>
        <begin position="514"/>
        <end position="576"/>
    </location>
</feature>
<dbReference type="GO" id="GO:0005634">
    <property type="term" value="C:nucleus"/>
    <property type="evidence" value="ECO:0007669"/>
    <property type="project" value="TreeGrafter"/>
</dbReference>
<dbReference type="PANTHER" id="PTHR23068">
    <property type="entry name" value="DNA CYTOSINE-5- -METHYLTRANSFERASE 3-RELATED"/>
    <property type="match status" value="1"/>
</dbReference>
<proteinExistence type="predicted"/>
<organism evidence="2">
    <name type="scientific">Cladocopium goreaui</name>
    <dbReference type="NCBI Taxonomy" id="2562237"/>
    <lineage>
        <taxon>Eukaryota</taxon>
        <taxon>Sar</taxon>
        <taxon>Alveolata</taxon>
        <taxon>Dinophyceae</taxon>
        <taxon>Suessiales</taxon>
        <taxon>Symbiodiniaceae</taxon>
        <taxon>Cladocopium</taxon>
    </lineage>
</organism>